<name>A0A1N5VX48_9ARCH</name>
<dbReference type="OrthoDB" id="6379at2157"/>
<dbReference type="PANTHER" id="PTHR11524">
    <property type="entry name" value="60S RIBOSOMAL PROTEIN L7"/>
    <property type="match status" value="1"/>
</dbReference>
<comment type="similarity">
    <text evidence="1 4">Belongs to the universal ribosomal protein uL30 family.</text>
</comment>
<dbReference type="SUPFAM" id="SSF55129">
    <property type="entry name" value="Ribosomal protein L30p/L7e"/>
    <property type="match status" value="1"/>
</dbReference>
<evidence type="ECO:0000313" key="7">
    <source>
        <dbReference type="EMBL" id="SJK85337.1"/>
    </source>
</evidence>
<reference evidence="7" key="2">
    <citation type="submission" date="2016-06" db="EMBL/GenBank/DDBJ databases">
        <authorList>
            <person name="Olsen C.W."/>
            <person name="Carey S."/>
            <person name="Hinshaw L."/>
            <person name="Karasin A.I."/>
        </authorList>
    </citation>
    <scope>NUCLEOTIDE SEQUENCE [LARGE SCALE GENOMIC DNA]</scope>
    <source>
        <strain evidence="7">PM4</strain>
    </source>
</reference>
<protein>
    <recommendedName>
        <fullName evidence="4">Large ribosomal subunit protein uL30</fullName>
    </recommendedName>
</protein>
<evidence type="ECO:0000313" key="8">
    <source>
        <dbReference type="Proteomes" id="UP000187822"/>
    </source>
</evidence>
<dbReference type="GO" id="GO:0003735">
    <property type="term" value="F:structural constituent of ribosome"/>
    <property type="evidence" value="ECO:0007669"/>
    <property type="project" value="UniProtKB-UniRule"/>
</dbReference>
<evidence type="ECO:0000256" key="1">
    <source>
        <dbReference type="ARBA" id="ARBA00007594"/>
    </source>
</evidence>
<dbReference type="AlphaFoldDB" id="A0A1N5VX48"/>
<keyword evidence="2 4" id="KW-0689">Ribosomal protein</keyword>
<dbReference type="Proteomes" id="UP000187822">
    <property type="component" value="Chromosome I"/>
</dbReference>
<reference evidence="8" key="3">
    <citation type="submission" date="2016-06" db="EMBL/GenBank/DDBJ databases">
        <authorList>
            <person name="Toshchakov V.S."/>
        </authorList>
    </citation>
    <scope>NUCLEOTIDE SEQUENCE [LARGE SCALE GENOMIC DNA]</scope>
    <source>
        <strain>PM4 (JCM 30641</strain>
        <strain evidence="8">\VKM B-2940)</strain>
    </source>
</reference>
<dbReference type="InterPro" id="IPR036919">
    <property type="entry name" value="Ribo_uL30_ferredoxin-like_sf"/>
</dbReference>
<feature type="domain" description="Large ribosomal subunit protein uL30-like ferredoxin-like fold" evidence="5">
    <location>
        <begin position="2"/>
        <end position="52"/>
    </location>
</feature>
<sequence length="163" mass="18517">MLAVIRVRGTSGIRPQAAKTCSLMRLHHINHMALINESETLQGMLQTAKDYITWGEIDKETLIEVLKTRALLEGRKPLTEEYVKENMGIESFSHLAQELMEGKLKFLDIPGIIPVLRMHPPKGGYEYIRSQYKKDGTLGYRGSEINQLIRRMLIPGVKVDGKN</sequence>
<comment type="subunit">
    <text evidence="4">Part of the 50S ribosomal subunit.</text>
</comment>
<dbReference type="InterPro" id="IPR035808">
    <property type="entry name" value="Ribosomal_uL30_euk_arc"/>
</dbReference>
<evidence type="ECO:0000256" key="4">
    <source>
        <dbReference type="HAMAP-Rule" id="MF_01371"/>
    </source>
</evidence>
<keyword evidence="8" id="KW-1185">Reference proteome</keyword>
<reference evidence="6 9" key="1">
    <citation type="submission" date="2016-04" db="EMBL/GenBank/DDBJ databases">
        <authorList>
            <person name="Evans L.H."/>
            <person name="Alamgir A."/>
            <person name="Owens N."/>
            <person name="Weber N.D."/>
            <person name="Virtaneva K."/>
            <person name="Barbian K."/>
            <person name="Babar A."/>
            <person name="Rosenke K."/>
        </authorList>
    </citation>
    <scope>NUCLEOTIDE SEQUENCE [LARGE SCALE GENOMIC DNA]</scope>
    <source>
        <strain evidence="6">S5</strain>
        <strain evidence="9">S5(T) (JCM 30642 \VKM B-2941)</strain>
    </source>
</reference>
<evidence type="ECO:0000259" key="5">
    <source>
        <dbReference type="Pfam" id="PF00327"/>
    </source>
</evidence>
<dbReference type="RefSeq" id="WP_021790144.1">
    <property type="nucleotide sequence ID" value="NZ_LT671858.1"/>
</dbReference>
<keyword evidence="3 4" id="KW-0687">Ribonucleoprotein</keyword>
<dbReference type="Gene3D" id="1.10.15.30">
    <property type="match status" value="1"/>
</dbReference>
<dbReference type="GO" id="GO:0003723">
    <property type="term" value="F:RNA binding"/>
    <property type="evidence" value="ECO:0007669"/>
    <property type="project" value="TreeGrafter"/>
</dbReference>
<dbReference type="GO" id="GO:0006412">
    <property type="term" value="P:translation"/>
    <property type="evidence" value="ECO:0007669"/>
    <property type="project" value="UniProtKB-UniRule"/>
</dbReference>
<dbReference type="GO" id="GO:0000463">
    <property type="term" value="P:maturation of LSU-rRNA from tricistronic rRNA transcript (SSU-rRNA, 5.8S rRNA, LSU-rRNA)"/>
    <property type="evidence" value="ECO:0007669"/>
    <property type="project" value="TreeGrafter"/>
</dbReference>
<dbReference type="PANTHER" id="PTHR11524:SF16">
    <property type="entry name" value="LARGE RIBOSOMAL SUBUNIT PROTEIN UL30"/>
    <property type="match status" value="1"/>
</dbReference>
<dbReference type="CDD" id="cd01657">
    <property type="entry name" value="Ribosomal_L7_archeal_euk"/>
    <property type="match status" value="1"/>
</dbReference>
<dbReference type="EMBL" id="LT719092">
    <property type="protein sequence ID" value="SJK85337.1"/>
    <property type="molecule type" value="Genomic_DNA"/>
</dbReference>
<dbReference type="EMBL" id="LT671858">
    <property type="protein sequence ID" value="SIM77622.1"/>
    <property type="molecule type" value="Genomic_DNA"/>
</dbReference>
<proteinExistence type="inferred from homology"/>
<evidence type="ECO:0000313" key="9">
    <source>
        <dbReference type="Proteomes" id="UP000195607"/>
    </source>
</evidence>
<dbReference type="GeneID" id="41588799"/>
<gene>
    <name evidence="4" type="primary">rpl30</name>
    <name evidence="7" type="ORF">CPM_1548</name>
    <name evidence="6" type="ORF">CSP5_1558</name>
</gene>
<dbReference type="HAMAP" id="MF_01371_A">
    <property type="entry name" value="Ribosomal_uL30_A"/>
    <property type="match status" value="1"/>
</dbReference>
<dbReference type="Pfam" id="PF00327">
    <property type="entry name" value="Ribosomal_L30"/>
    <property type="match status" value="1"/>
</dbReference>
<organism evidence="6 9">
    <name type="scientific">Cuniculiplasma divulgatum</name>
    <dbReference type="NCBI Taxonomy" id="1673428"/>
    <lineage>
        <taxon>Archaea</taxon>
        <taxon>Methanobacteriati</taxon>
        <taxon>Thermoplasmatota</taxon>
        <taxon>Thermoplasmata</taxon>
        <taxon>Thermoplasmatales</taxon>
        <taxon>Cuniculiplasmataceae</taxon>
        <taxon>Cuniculiplasma</taxon>
    </lineage>
</organism>
<evidence type="ECO:0000256" key="2">
    <source>
        <dbReference type="ARBA" id="ARBA00022980"/>
    </source>
</evidence>
<dbReference type="InterPro" id="IPR039699">
    <property type="entry name" value="Ribosomal_uL30"/>
</dbReference>
<dbReference type="Proteomes" id="UP000195607">
    <property type="component" value="Chromosome I"/>
</dbReference>
<dbReference type="STRING" id="1673428.CPM_1548"/>
<accession>A0A1N5VX48</accession>
<dbReference type="KEGG" id="cdiv:CPM_1548"/>
<dbReference type="Gene3D" id="3.30.1390.20">
    <property type="entry name" value="Ribosomal protein L30, ferredoxin-like fold domain"/>
    <property type="match status" value="1"/>
</dbReference>
<dbReference type="NCBIfam" id="NF004711">
    <property type="entry name" value="PRK06049.1"/>
    <property type="match status" value="1"/>
</dbReference>
<evidence type="ECO:0000313" key="6">
    <source>
        <dbReference type="EMBL" id="SIM77622.1"/>
    </source>
</evidence>
<dbReference type="InterPro" id="IPR005997">
    <property type="entry name" value="Ribosomal_uL30_arc"/>
</dbReference>
<evidence type="ECO:0000256" key="3">
    <source>
        <dbReference type="ARBA" id="ARBA00023274"/>
    </source>
</evidence>
<dbReference type="InterPro" id="IPR016082">
    <property type="entry name" value="Ribosomal_uL30_ferredoxin-like"/>
</dbReference>
<dbReference type="GO" id="GO:0022625">
    <property type="term" value="C:cytosolic large ribosomal subunit"/>
    <property type="evidence" value="ECO:0007669"/>
    <property type="project" value="UniProtKB-UniRule"/>
</dbReference>
<dbReference type="NCBIfam" id="TIGR01309">
    <property type="entry name" value="uL30_arch"/>
    <property type="match status" value="1"/>
</dbReference>